<evidence type="ECO:0000259" key="3">
    <source>
        <dbReference type="PROSITE" id="PS50994"/>
    </source>
</evidence>
<dbReference type="EMBL" id="JXSX01000003">
    <property type="protein sequence ID" value="KIR61292.1"/>
    <property type="molecule type" value="Genomic_DNA"/>
</dbReference>
<dbReference type="Proteomes" id="UP000032254">
    <property type="component" value="Unassembled WGS sequence"/>
</dbReference>
<evidence type="ECO:0000313" key="4">
    <source>
        <dbReference type="EMBL" id="KIR61292.1"/>
    </source>
</evidence>
<dbReference type="AlphaFoldDB" id="A0A0D0UR15"/>
<feature type="compositionally biased region" description="Basic and acidic residues" evidence="2">
    <location>
        <begin position="288"/>
        <end position="297"/>
    </location>
</feature>
<dbReference type="Gene3D" id="3.30.420.10">
    <property type="entry name" value="Ribonuclease H-like superfamily/Ribonuclease H"/>
    <property type="match status" value="1"/>
</dbReference>
<organism evidence="4 5">
    <name type="scientific">Micromonospora haikouensis</name>
    <dbReference type="NCBI Taxonomy" id="686309"/>
    <lineage>
        <taxon>Bacteria</taxon>
        <taxon>Bacillati</taxon>
        <taxon>Actinomycetota</taxon>
        <taxon>Actinomycetes</taxon>
        <taxon>Micromonosporales</taxon>
        <taxon>Micromonosporaceae</taxon>
        <taxon>Micromonospora</taxon>
    </lineage>
</organism>
<evidence type="ECO:0000256" key="2">
    <source>
        <dbReference type="SAM" id="MobiDB-lite"/>
    </source>
</evidence>
<dbReference type="Pfam" id="PF13276">
    <property type="entry name" value="HTH_21"/>
    <property type="match status" value="1"/>
</dbReference>
<comment type="function">
    <text evidence="1">Involved in the transposition of the insertion sequence.</text>
</comment>
<dbReference type="InterPro" id="IPR025948">
    <property type="entry name" value="HTH-like_dom"/>
</dbReference>
<dbReference type="InterPro" id="IPR001584">
    <property type="entry name" value="Integrase_cat-core"/>
</dbReference>
<dbReference type="Pfam" id="PF13333">
    <property type="entry name" value="rve_2"/>
    <property type="match status" value="1"/>
</dbReference>
<feature type="domain" description="Integrase catalytic" evidence="3">
    <location>
        <begin position="124"/>
        <end position="288"/>
    </location>
</feature>
<dbReference type="OrthoDB" id="3215922at2"/>
<keyword evidence="5" id="KW-1185">Reference proteome</keyword>
<sequence>MTLVDELRDRFGVEPVLRVLNVAVSTYYGWLAQAANPSARRREDADLAVEIAEIHEVSGGTYGSPRVHAMLRRQGRQVGRKRVERLMRTVGLQGAFLRKKWRIPSTRSNPKATPAPDLVNRQFTAAAPNRLWVADATRIPCGEGVFWLAAVRDVFSNRIVGWRCSDRCDTDLILGALEYGIWSRDVRDGQLIHHSDRGSNYTSFRFAQRLADNGILPSMGSVGDSFDNALMENFWSTLKIELVYRNSWRTRDEAENAIFAYIDGWYNTRRIQKDLGWRSPDEYETVWHTHQSQHDEPTIVQPEPTGAR</sequence>
<accession>A0A0D0UR15</accession>
<dbReference type="PANTHER" id="PTHR46889:SF4">
    <property type="entry name" value="TRANSPOSASE INSO FOR INSERTION SEQUENCE ELEMENT IS911B-RELATED"/>
    <property type="match status" value="1"/>
</dbReference>
<dbReference type="NCBIfam" id="NF033516">
    <property type="entry name" value="transpos_IS3"/>
    <property type="match status" value="1"/>
</dbReference>
<dbReference type="SUPFAM" id="SSF53098">
    <property type="entry name" value="Ribonuclease H-like"/>
    <property type="match status" value="1"/>
</dbReference>
<dbReference type="GO" id="GO:0003676">
    <property type="term" value="F:nucleic acid binding"/>
    <property type="evidence" value="ECO:0007669"/>
    <property type="project" value="InterPro"/>
</dbReference>
<evidence type="ECO:0000313" key="5">
    <source>
        <dbReference type="Proteomes" id="UP000032254"/>
    </source>
</evidence>
<dbReference type="InterPro" id="IPR036397">
    <property type="entry name" value="RNaseH_sf"/>
</dbReference>
<evidence type="ECO:0000256" key="1">
    <source>
        <dbReference type="ARBA" id="ARBA00002286"/>
    </source>
</evidence>
<dbReference type="GO" id="GO:0015074">
    <property type="term" value="P:DNA integration"/>
    <property type="evidence" value="ECO:0007669"/>
    <property type="project" value="InterPro"/>
</dbReference>
<gene>
    <name evidence="4" type="ORF">TK50_26655</name>
</gene>
<dbReference type="Pfam" id="PF00665">
    <property type="entry name" value="rve"/>
    <property type="match status" value="1"/>
</dbReference>
<reference evidence="4 5" key="1">
    <citation type="submission" date="2015-01" db="EMBL/GenBank/DDBJ databases">
        <title>Sequencing and annotation of Micromonospora carbonacea strain JXNU-1 genome.</title>
        <authorList>
            <person name="Long Z."/>
            <person name="Huang Y."/>
            <person name="Jiang Y."/>
        </authorList>
    </citation>
    <scope>NUCLEOTIDE SEQUENCE [LARGE SCALE GENOMIC DNA]</scope>
    <source>
        <strain evidence="4 5">JXNU-1</strain>
    </source>
</reference>
<dbReference type="InterPro" id="IPR050900">
    <property type="entry name" value="Transposase_IS3/IS150/IS904"/>
</dbReference>
<dbReference type="InterPro" id="IPR048020">
    <property type="entry name" value="Transpos_IS3"/>
</dbReference>
<name>A0A0D0UR15_9ACTN</name>
<dbReference type="PROSITE" id="PS50994">
    <property type="entry name" value="INTEGRASE"/>
    <property type="match status" value="1"/>
</dbReference>
<feature type="region of interest" description="Disordered" evidence="2">
    <location>
        <begin position="288"/>
        <end position="308"/>
    </location>
</feature>
<comment type="caution">
    <text evidence="4">The sequence shown here is derived from an EMBL/GenBank/DDBJ whole genome shotgun (WGS) entry which is preliminary data.</text>
</comment>
<proteinExistence type="predicted"/>
<dbReference type="PATRIC" id="fig|47853.6.peg.5580"/>
<protein>
    <submittedName>
        <fullName evidence="4">Transposase</fullName>
    </submittedName>
</protein>
<dbReference type="PANTHER" id="PTHR46889">
    <property type="entry name" value="TRANSPOSASE INSF FOR INSERTION SEQUENCE IS3B-RELATED"/>
    <property type="match status" value="1"/>
</dbReference>
<dbReference type="InterPro" id="IPR012337">
    <property type="entry name" value="RNaseH-like_sf"/>
</dbReference>